<dbReference type="AlphaFoldDB" id="N6Z7W8"/>
<protein>
    <recommendedName>
        <fullName evidence="4">DUF3422 domain-containing protein</fullName>
    </recommendedName>
</protein>
<proteinExistence type="predicted"/>
<reference evidence="2 3" key="1">
    <citation type="submission" date="2012-09" db="EMBL/GenBank/DDBJ databases">
        <title>Draft Genome Sequences of 6 Strains from Genus Thauera.</title>
        <authorList>
            <person name="Liu B."/>
            <person name="Shapleigh J.P."/>
            <person name="Frostegard A.H."/>
        </authorList>
    </citation>
    <scope>NUCLEOTIDE SEQUENCE [LARGE SCALE GENOMIC DNA]</scope>
    <source>
        <strain evidence="3">47Lol / DSM 12138</strain>
    </source>
</reference>
<sequence length="452" mass="50236">MGKNAPSPNHAGRRGARSESMPPFEQHPLRRTLSDEIHARPPVALETPEFVTYLAFIHHEGSAERETDHLQALAEQLGLPAPDHRSGHVLLQADGFRLKWERHNEFSSYCFFRRSAPSAAGAGDYALLHVPAAWREAIPGQLIAATHIEVRSTADVPPQSVLHQQSAHGQALVASQVAGGAGWVLTDFHLHEGFSHFLVLDDHLTPRQAGRIAQRLVEIETYRVMALLAFPVAKEVGRLVSRAEDELADLMDGMDQARSAEDDRAILTRLSRLAAEVERSVARTTFRFGAAAAYYRLVRRRIEDLREERLPGFSPISEFMDRRLVPAIDTCTSIARRQDDLSARIARNSQLLRTRVDIELERQNQELLAQMNRRAKIQLHLQETVEGLSVVAITYYASQLVNYVAKGAKTLIAPLTPESITAASIPVIASFVFMGLRRMRKALAKEGGGGSR</sequence>
<accession>N6Z7W8</accession>
<dbReference type="EMBL" id="AMXE01000003">
    <property type="protein sequence ID" value="ENO90388.1"/>
    <property type="molecule type" value="Genomic_DNA"/>
</dbReference>
<evidence type="ECO:0000313" key="3">
    <source>
        <dbReference type="Proteomes" id="UP000013232"/>
    </source>
</evidence>
<comment type="caution">
    <text evidence="2">The sequence shown here is derived from an EMBL/GenBank/DDBJ whole genome shotgun (WGS) entry which is preliminary data.</text>
</comment>
<dbReference type="eggNOG" id="COG4949">
    <property type="taxonomic scope" value="Bacteria"/>
</dbReference>
<dbReference type="Proteomes" id="UP000013232">
    <property type="component" value="Unassembled WGS sequence"/>
</dbReference>
<gene>
    <name evidence="2" type="ORF">C666_01900</name>
</gene>
<dbReference type="Pfam" id="PF11902">
    <property type="entry name" value="DUF3422"/>
    <property type="match status" value="1"/>
</dbReference>
<name>N6Z7W8_THAL4</name>
<evidence type="ECO:0000256" key="1">
    <source>
        <dbReference type="SAM" id="MobiDB-lite"/>
    </source>
</evidence>
<keyword evidence="3" id="KW-1185">Reference proteome</keyword>
<evidence type="ECO:0000313" key="2">
    <source>
        <dbReference type="EMBL" id="ENO90388.1"/>
    </source>
</evidence>
<dbReference type="STRING" id="1123367.GCA_000621305_01821"/>
<evidence type="ECO:0008006" key="4">
    <source>
        <dbReference type="Google" id="ProtNLM"/>
    </source>
</evidence>
<dbReference type="InterPro" id="IPR021830">
    <property type="entry name" value="DUF3422"/>
</dbReference>
<feature type="region of interest" description="Disordered" evidence="1">
    <location>
        <begin position="1"/>
        <end position="26"/>
    </location>
</feature>
<organism evidence="2 3">
    <name type="scientific">Thauera linaloolentis (strain DSM 12138 / JCM 21573 / CCUG 41526 / CIP 105981 / IAM 15112 / NBRC 102519 / 47Lol)</name>
    <dbReference type="NCBI Taxonomy" id="1123367"/>
    <lineage>
        <taxon>Bacteria</taxon>
        <taxon>Pseudomonadati</taxon>
        <taxon>Pseudomonadota</taxon>
        <taxon>Betaproteobacteria</taxon>
        <taxon>Rhodocyclales</taxon>
        <taxon>Zoogloeaceae</taxon>
        <taxon>Thauera</taxon>
    </lineage>
</organism>